<dbReference type="EMBL" id="JALLPB020000481">
    <property type="protein sequence ID" value="KAL3808658.1"/>
    <property type="molecule type" value="Genomic_DNA"/>
</dbReference>
<comment type="caution">
    <text evidence="9">The sequence shown here is derived from an EMBL/GenBank/DDBJ whole genome shotgun (WGS) entry which is preliminary data.</text>
</comment>
<dbReference type="SUPFAM" id="SSF47769">
    <property type="entry name" value="SAM/Pointed domain"/>
    <property type="match status" value="1"/>
</dbReference>
<feature type="compositionally biased region" description="Basic and acidic residues" evidence="6">
    <location>
        <begin position="105"/>
        <end position="114"/>
    </location>
</feature>
<dbReference type="EC" id="5.2.1.8" evidence="2 5"/>
<feature type="signal peptide" evidence="7">
    <location>
        <begin position="1"/>
        <end position="24"/>
    </location>
</feature>
<dbReference type="InterPro" id="IPR001660">
    <property type="entry name" value="SAM"/>
</dbReference>
<proteinExistence type="predicted"/>
<keyword evidence="3 5" id="KW-0697">Rotamase</keyword>
<dbReference type="InterPro" id="IPR001179">
    <property type="entry name" value="PPIase_FKBP_dom"/>
</dbReference>
<evidence type="ECO:0000256" key="3">
    <source>
        <dbReference type="ARBA" id="ARBA00023110"/>
    </source>
</evidence>
<evidence type="ECO:0000256" key="6">
    <source>
        <dbReference type="SAM" id="MobiDB-lite"/>
    </source>
</evidence>
<feature type="chain" id="PRO_5044885406" description="peptidylprolyl isomerase" evidence="7">
    <location>
        <begin position="25"/>
        <end position="318"/>
    </location>
</feature>
<dbReference type="Pfam" id="PF00536">
    <property type="entry name" value="SAM_1"/>
    <property type="match status" value="1"/>
</dbReference>
<name>A0ABD3R799_9STRA</name>
<keyword evidence="7" id="KW-0732">Signal</keyword>
<dbReference type="PROSITE" id="PS50059">
    <property type="entry name" value="FKBP_PPIASE"/>
    <property type="match status" value="1"/>
</dbReference>
<protein>
    <recommendedName>
        <fullName evidence="2 5">peptidylprolyl isomerase</fullName>
        <ecNumber evidence="2 5">5.2.1.8</ecNumber>
    </recommendedName>
</protein>
<gene>
    <name evidence="9" type="ORF">ACHAXA_001230</name>
</gene>
<feature type="region of interest" description="Disordered" evidence="6">
    <location>
        <begin position="32"/>
        <end position="126"/>
    </location>
</feature>
<dbReference type="InterPro" id="IPR050689">
    <property type="entry name" value="FKBP-type_PPIase"/>
</dbReference>
<evidence type="ECO:0000313" key="9">
    <source>
        <dbReference type="EMBL" id="KAL3808658.1"/>
    </source>
</evidence>
<dbReference type="InterPro" id="IPR046357">
    <property type="entry name" value="PPIase_dom_sf"/>
</dbReference>
<dbReference type="SUPFAM" id="SSF54534">
    <property type="entry name" value="FKBP-like"/>
    <property type="match status" value="1"/>
</dbReference>
<reference evidence="9 10" key="1">
    <citation type="submission" date="2024-10" db="EMBL/GenBank/DDBJ databases">
        <title>Updated reference genomes for cyclostephanoid diatoms.</title>
        <authorList>
            <person name="Roberts W.R."/>
            <person name="Alverson A.J."/>
        </authorList>
    </citation>
    <scope>NUCLEOTIDE SEQUENCE [LARGE SCALE GENOMIC DNA]</scope>
    <source>
        <strain evidence="9 10">AJA228-03</strain>
    </source>
</reference>
<evidence type="ECO:0000256" key="5">
    <source>
        <dbReference type="PROSITE-ProRule" id="PRU00277"/>
    </source>
</evidence>
<evidence type="ECO:0000256" key="1">
    <source>
        <dbReference type="ARBA" id="ARBA00000971"/>
    </source>
</evidence>
<evidence type="ECO:0000313" key="10">
    <source>
        <dbReference type="Proteomes" id="UP001530377"/>
    </source>
</evidence>
<sequence>MMSSVIRIVAPLTFLIFFLEISHAHVPSFVLPDRSGTRCRWPTRPRPSWPSSRGSKRRRTSSIGSFDTPTSRPSGGEDDVHDHRFGGLGGGGERGEGDDEWISLVDHRGDRDGKDDDNDDDASHSPVRKLVLVRGVGDDIPRDGMDIELRYNGTLFGTPPDTWSVNDVVDCWLPNIQGMGHLSPIFEKLNIDGRTLANLTEEYCLDAMGMDVTRMQAKKLVMASRRLVRQRYDHPSGTVFDSSDARGRNYEFVLVPDGGGVIRAMDIAVRTMRVGERSLVICRSDYGYGSEGLRTNGGVVIVPPFATLCFDLTLVGAE</sequence>
<dbReference type="AlphaFoldDB" id="A0ABD3R799"/>
<feature type="domain" description="PPIase FKBP-type" evidence="8">
    <location>
        <begin position="233"/>
        <end position="318"/>
    </location>
</feature>
<dbReference type="Gene3D" id="3.10.50.40">
    <property type="match status" value="1"/>
</dbReference>
<accession>A0ABD3R799</accession>
<evidence type="ECO:0000256" key="2">
    <source>
        <dbReference type="ARBA" id="ARBA00013194"/>
    </source>
</evidence>
<comment type="catalytic activity">
    <reaction evidence="1 5">
        <text>[protein]-peptidylproline (omega=180) = [protein]-peptidylproline (omega=0)</text>
        <dbReference type="Rhea" id="RHEA:16237"/>
        <dbReference type="Rhea" id="RHEA-COMP:10747"/>
        <dbReference type="Rhea" id="RHEA-COMP:10748"/>
        <dbReference type="ChEBI" id="CHEBI:83833"/>
        <dbReference type="ChEBI" id="CHEBI:83834"/>
        <dbReference type="EC" id="5.2.1.8"/>
    </reaction>
</comment>
<organism evidence="9 10">
    <name type="scientific">Cyclostephanos tholiformis</name>
    <dbReference type="NCBI Taxonomy" id="382380"/>
    <lineage>
        <taxon>Eukaryota</taxon>
        <taxon>Sar</taxon>
        <taxon>Stramenopiles</taxon>
        <taxon>Ochrophyta</taxon>
        <taxon>Bacillariophyta</taxon>
        <taxon>Coscinodiscophyceae</taxon>
        <taxon>Thalassiosirophycidae</taxon>
        <taxon>Stephanodiscales</taxon>
        <taxon>Stephanodiscaceae</taxon>
        <taxon>Cyclostephanos</taxon>
    </lineage>
</organism>
<dbReference type="InterPro" id="IPR013761">
    <property type="entry name" value="SAM/pointed_sf"/>
</dbReference>
<dbReference type="Proteomes" id="UP001530377">
    <property type="component" value="Unassembled WGS sequence"/>
</dbReference>
<keyword evidence="10" id="KW-1185">Reference proteome</keyword>
<dbReference type="PANTHER" id="PTHR10516">
    <property type="entry name" value="PEPTIDYL-PROLYL CIS-TRANS ISOMERASE"/>
    <property type="match status" value="1"/>
</dbReference>
<evidence type="ECO:0000259" key="8">
    <source>
        <dbReference type="PROSITE" id="PS50059"/>
    </source>
</evidence>
<evidence type="ECO:0000256" key="7">
    <source>
        <dbReference type="SAM" id="SignalP"/>
    </source>
</evidence>
<keyword evidence="4 5" id="KW-0413">Isomerase</keyword>
<dbReference type="Gene3D" id="1.10.150.50">
    <property type="entry name" value="Transcription Factor, Ets-1"/>
    <property type="match status" value="1"/>
</dbReference>
<evidence type="ECO:0000256" key="4">
    <source>
        <dbReference type="ARBA" id="ARBA00023235"/>
    </source>
</evidence>
<dbReference type="Pfam" id="PF00254">
    <property type="entry name" value="FKBP_C"/>
    <property type="match status" value="1"/>
</dbReference>
<dbReference type="PANTHER" id="PTHR10516:SF443">
    <property type="entry name" value="FK506-BINDING PROTEIN 59-RELATED"/>
    <property type="match status" value="1"/>
</dbReference>
<dbReference type="GO" id="GO:0003755">
    <property type="term" value="F:peptidyl-prolyl cis-trans isomerase activity"/>
    <property type="evidence" value="ECO:0007669"/>
    <property type="project" value="UniProtKB-KW"/>
</dbReference>